<protein>
    <submittedName>
        <fullName evidence="4">UxaA family hydrolase</fullName>
    </submittedName>
</protein>
<keyword evidence="5" id="KW-1185">Reference proteome</keyword>
<dbReference type="CDD" id="cd11613">
    <property type="entry name" value="SAF_AH_GD"/>
    <property type="match status" value="1"/>
</dbReference>
<evidence type="ECO:0000256" key="2">
    <source>
        <dbReference type="SAM" id="MobiDB-lite"/>
    </source>
</evidence>
<dbReference type="GO" id="GO:0016829">
    <property type="term" value="F:lyase activity"/>
    <property type="evidence" value="ECO:0007669"/>
    <property type="project" value="UniProtKB-KW"/>
</dbReference>
<dbReference type="Gene3D" id="2.30.130.110">
    <property type="match status" value="1"/>
</dbReference>
<evidence type="ECO:0000256" key="1">
    <source>
        <dbReference type="ARBA" id="ARBA00023239"/>
    </source>
</evidence>
<dbReference type="AlphaFoldDB" id="A0A7D5T8Z2"/>
<dbReference type="InterPro" id="IPR044144">
    <property type="entry name" value="SAF_UxaA/GarD"/>
</dbReference>
<feature type="compositionally biased region" description="Low complexity" evidence="2">
    <location>
        <begin position="97"/>
        <end position="110"/>
    </location>
</feature>
<dbReference type="Pfam" id="PF08666">
    <property type="entry name" value="SAF"/>
    <property type="match status" value="1"/>
</dbReference>
<dbReference type="PANTHER" id="PTHR30536:SF5">
    <property type="entry name" value="ALTRONATE DEHYDRATASE"/>
    <property type="match status" value="1"/>
</dbReference>
<dbReference type="GO" id="GO:0019698">
    <property type="term" value="P:D-galacturonate catabolic process"/>
    <property type="evidence" value="ECO:0007669"/>
    <property type="project" value="TreeGrafter"/>
</dbReference>
<dbReference type="InterPro" id="IPR052172">
    <property type="entry name" value="UxaA_altronate/galactarate_dh"/>
</dbReference>
<gene>
    <name evidence="4" type="ORF">HZS55_19660</name>
</gene>
<keyword evidence="1" id="KW-0456">Lyase</keyword>
<dbReference type="InterPro" id="IPR013974">
    <property type="entry name" value="SAF"/>
</dbReference>
<name>A0A7D5T8Z2_9EURY</name>
<dbReference type="GeneID" id="56080129"/>
<dbReference type="Proteomes" id="UP000509667">
    <property type="component" value="Chromosome"/>
</dbReference>
<dbReference type="PANTHER" id="PTHR30536">
    <property type="entry name" value="ALTRONATE/GALACTARATE DEHYDRATASE"/>
    <property type="match status" value="1"/>
</dbReference>
<dbReference type="KEGG" id="hrr:HZS55_19660"/>
<dbReference type="OrthoDB" id="241510at2157"/>
<organism evidence="4 5">
    <name type="scientific">Halosimplex rubrum</name>
    <dbReference type="NCBI Taxonomy" id="869889"/>
    <lineage>
        <taxon>Archaea</taxon>
        <taxon>Methanobacteriati</taxon>
        <taxon>Methanobacteriota</taxon>
        <taxon>Stenosarchaea group</taxon>
        <taxon>Halobacteria</taxon>
        <taxon>Halobacteriales</taxon>
        <taxon>Haloarculaceae</taxon>
        <taxon>Halosimplex</taxon>
    </lineage>
</organism>
<accession>A0A7D5T8Z2</accession>
<evidence type="ECO:0000313" key="5">
    <source>
        <dbReference type="Proteomes" id="UP000509667"/>
    </source>
</evidence>
<dbReference type="RefSeq" id="WP_179909242.1">
    <property type="nucleotide sequence ID" value="NZ_CP058910.1"/>
</dbReference>
<sequence>MKGELLNERALVMAPEDTVATALADLDAGERLDDADPSVTVAEEVPFGHKVALADLDVGETVRKYGEVIGEATEPIAAGEWVHTHNCESTRGRGDRAAAATGDGAAAADGDAGHAGDGR</sequence>
<dbReference type="GO" id="GO:0016787">
    <property type="term" value="F:hydrolase activity"/>
    <property type="evidence" value="ECO:0007669"/>
    <property type="project" value="UniProtKB-KW"/>
</dbReference>
<feature type="domain" description="SAF" evidence="3">
    <location>
        <begin position="17"/>
        <end position="88"/>
    </location>
</feature>
<feature type="region of interest" description="Disordered" evidence="2">
    <location>
        <begin position="87"/>
        <end position="119"/>
    </location>
</feature>
<reference evidence="4 5" key="1">
    <citation type="submission" date="2020-07" db="EMBL/GenBank/DDBJ databases">
        <title>Halosimplex pelagicum sp. nov. and Halosimplex rubrum sp. nov., isolated from salted brown alga Laminaria, and emended description of the genus Halosimplex.</title>
        <authorList>
            <person name="Cui H."/>
        </authorList>
    </citation>
    <scope>NUCLEOTIDE SEQUENCE [LARGE SCALE GENOMIC DNA]</scope>
    <source>
        <strain evidence="4 5">R27</strain>
    </source>
</reference>
<evidence type="ECO:0000313" key="4">
    <source>
        <dbReference type="EMBL" id="QLH79375.1"/>
    </source>
</evidence>
<dbReference type="SMART" id="SM00858">
    <property type="entry name" value="SAF"/>
    <property type="match status" value="1"/>
</dbReference>
<feature type="compositionally biased region" description="Basic and acidic residues" evidence="2">
    <location>
        <begin position="87"/>
        <end position="96"/>
    </location>
</feature>
<dbReference type="EMBL" id="CP058910">
    <property type="protein sequence ID" value="QLH79375.1"/>
    <property type="molecule type" value="Genomic_DNA"/>
</dbReference>
<proteinExistence type="predicted"/>
<evidence type="ECO:0000259" key="3">
    <source>
        <dbReference type="SMART" id="SM00858"/>
    </source>
</evidence>
<keyword evidence="4" id="KW-0378">Hydrolase</keyword>